<reference evidence="5 6" key="1">
    <citation type="submission" date="2016-10" db="EMBL/GenBank/DDBJ databases">
        <authorList>
            <person name="de Groot N.N."/>
        </authorList>
    </citation>
    <scope>NUCLEOTIDE SEQUENCE [LARGE SCALE GENOMIC DNA]</scope>
    <source>
        <strain evidence="5 6">LMG 23650</strain>
    </source>
</reference>
<dbReference type="InterPro" id="IPR036291">
    <property type="entry name" value="NAD(P)-bd_dom_sf"/>
</dbReference>
<dbReference type="Pfam" id="PF00106">
    <property type="entry name" value="adh_short"/>
    <property type="match status" value="1"/>
</dbReference>
<accession>A0A1I3ICA4</accession>
<evidence type="ECO:0000313" key="6">
    <source>
        <dbReference type="Proteomes" id="UP000199548"/>
    </source>
</evidence>
<name>A0A1I3ICA4_9BURK</name>
<dbReference type="PRINTS" id="PR00080">
    <property type="entry name" value="SDRFAMILY"/>
</dbReference>
<dbReference type="EMBL" id="FOQU01000003">
    <property type="protein sequence ID" value="SFI45500.1"/>
    <property type="molecule type" value="Genomic_DNA"/>
</dbReference>
<dbReference type="PANTHER" id="PTHR24322:SF736">
    <property type="entry name" value="RETINOL DEHYDROGENASE 10"/>
    <property type="match status" value="1"/>
</dbReference>
<evidence type="ECO:0000256" key="2">
    <source>
        <dbReference type="ARBA" id="ARBA00023002"/>
    </source>
</evidence>
<dbReference type="GO" id="GO:0016616">
    <property type="term" value="F:oxidoreductase activity, acting on the CH-OH group of donors, NAD or NADP as acceptor"/>
    <property type="evidence" value="ECO:0007669"/>
    <property type="project" value="TreeGrafter"/>
</dbReference>
<dbReference type="InterPro" id="IPR002347">
    <property type="entry name" value="SDR_fam"/>
</dbReference>
<dbReference type="InterPro" id="IPR057326">
    <property type="entry name" value="KR_dom"/>
</dbReference>
<sequence length="276" mass="29080">MEDLKNKVAVVTGAASGFGRELAILCAAEGMRVVLADIDEAGLKHTHSLLPDGAQALEVRCDVSKQESVDALAQASIARFGAVHLLFNNAGVGTTGPLWSTTLDDWQWVLGINLMGVAHGIRSFVPGMLASGEPCHVVNTASAAGLGAYEGSGVYCASKYGVVAISECLYHELQTHAPHVGVSVLCPAFVNTGIADAEERRPAEFGERNPGAAPYAERARQAIRAGRLSAADIARITLDGVKAGKFYILTHPKIKASIETRMQDILLDRTPTHVAG</sequence>
<dbReference type="SUPFAM" id="SSF51735">
    <property type="entry name" value="NAD(P)-binding Rossmann-fold domains"/>
    <property type="match status" value="1"/>
</dbReference>
<keyword evidence="6" id="KW-1185">Reference proteome</keyword>
<gene>
    <name evidence="5" type="ORF">SAMN05192543_103160</name>
</gene>
<dbReference type="OrthoDB" id="4690547at2"/>
<dbReference type="Gene3D" id="3.40.50.720">
    <property type="entry name" value="NAD(P)-binding Rossmann-like Domain"/>
    <property type="match status" value="1"/>
</dbReference>
<dbReference type="RefSeq" id="WP_091011098.1">
    <property type="nucleotide sequence ID" value="NZ_CP041745.1"/>
</dbReference>
<dbReference type="AlphaFoldDB" id="A0A1I3ICA4"/>
<evidence type="ECO:0000313" key="5">
    <source>
        <dbReference type="EMBL" id="SFI45500.1"/>
    </source>
</evidence>
<proteinExistence type="inferred from homology"/>
<dbReference type="FunFam" id="3.40.50.720:FF:000084">
    <property type="entry name" value="Short-chain dehydrogenase reductase"/>
    <property type="match status" value="1"/>
</dbReference>
<dbReference type="CDD" id="cd05233">
    <property type="entry name" value="SDR_c"/>
    <property type="match status" value="1"/>
</dbReference>
<evidence type="ECO:0000256" key="1">
    <source>
        <dbReference type="ARBA" id="ARBA00006484"/>
    </source>
</evidence>
<protein>
    <submittedName>
        <fullName evidence="5">NADP-dependent 3-hydroxy acid dehydrogenase YdfG</fullName>
    </submittedName>
</protein>
<evidence type="ECO:0000259" key="4">
    <source>
        <dbReference type="SMART" id="SM00822"/>
    </source>
</evidence>
<dbReference type="PRINTS" id="PR00081">
    <property type="entry name" value="GDHRDH"/>
</dbReference>
<comment type="similarity">
    <text evidence="1 3">Belongs to the short-chain dehydrogenases/reductases (SDR) family.</text>
</comment>
<organism evidence="5 6">
    <name type="scientific">Paraburkholderia megapolitana</name>
    <dbReference type="NCBI Taxonomy" id="420953"/>
    <lineage>
        <taxon>Bacteria</taxon>
        <taxon>Pseudomonadati</taxon>
        <taxon>Pseudomonadota</taxon>
        <taxon>Betaproteobacteria</taxon>
        <taxon>Burkholderiales</taxon>
        <taxon>Burkholderiaceae</taxon>
        <taxon>Paraburkholderia</taxon>
    </lineage>
</organism>
<dbReference type="PANTHER" id="PTHR24322">
    <property type="entry name" value="PKSB"/>
    <property type="match status" value="1"/>
</dbReference>
<feature type="domain" description="Ketoreductase" evidence="4">
    <location>
        <begin position="7"/>
        <end position="197"/>
    </location>
</feature>
<dbReference type="Proteomes" id="UP000199548">
    <property type="component" value="Unassembled WGS sequence"/>
</dbReference>
<dbReference type="STRING" id="420953.SAMN05192543_103160"/>
<evidence type="ECO:0000256" key="3">
    <source>
        <dbReference type="RuleBase" id="RU000363"/>
    </source>
</evidence>
<keyword evidence="2" id="KW-0560">Oxidoreductase</keyword>
<dbReference type="SMART" id="SM00822">
    <property type="entry name" value="PKS_KR"/>
    <property type="match status" value="1"/>
</dbReference>
<dbReference type="NCBIfam" id="NF004843">
    <property type="entry name" value="PRK06194.1"/>
    <property type="match status" value="1"/>
</dbReference>